<organism evidence="2 3">
    <name type="scientific">Arboricoccus pini</name>
    <dbReference type="NCBI Taxonomy" id="1963835"/>
    <lineage>
        <taxon>Bacteria</taxon>
        <taxon>Pseudomonadati</taxon>
        <taxon>Pseudomonadota</taxon>
        <taxon>Alphaproteobacteria</taxon>
        <taxon>Geminicoccales</taxon>
        <taxon>Geminicoccaceae</taxon>
        <taxon>Arboricoccus</taxon>
    </lineage>
</organism>
<protein>
    <recommendedName>
        <fullName evidence="1">Bbp19-like phage domain-containing protein</fullName>
    </recommendedName>
</protein>
<reference evidence="2 3" key="1">
    <citation type="submission" date="2017-06" db="EMBL/GenBank/DDBJ databases">
        <authorList>
            <person name="Kim H.J."/>
            <person name="Triplett B.A."/>
        </authorList>
    </citation>
    <scope>NUCLEOTIDE SEQUENCE [LARGE SCALE GENOMIC DNA]</scope>
    <source>
        <strain evidence="2 3">B29T1</strain>
    </source>
</reference>
<dbReference type="InterPro" id="IPR057447">
    <property type="entry name" value="Bbp19-like_phage"/>
</dbReference>
<gene>
    <name evidence="2" type="ORF">SAMN07250955_105233</name>
</gene>
<keyword evidence="3" id="KW-1185">Reference proteome</keyword>
<accession>A0A212R4V0</accession>
<evidence type="ECO:0000259" key="1">
    <source>
        <dbReference type="Pfam" id="PF25181"/>
    </source>
</evidence>
<evidence type="ECO:0000313" key="3">
    <source>
        <dbReference type="Proteomes" id="UP000197065"/>
    </source>
</evidence>
<feature type="domain" description="Bbp19-like phage" evidence="1">
    <location>
        <begin position="18"/>
        <end position="70"/>
    </location>
</feature>
<dbReference type="Pfam" id="PF25181">
    <property type="entry name" value="Phage_Bbp19"/>
    <property type="match status" value="1"/>
</dbReference>
<proteinExistence type="predicted"/>
<dbReference type="Proteomes" id="UP000197065">
    <property type="component" value="Unassembled WGS sequence"/>
</dbReference>
<dbReference type="EMBL" id="FYEH01000005">
    <property type="protein sequence ID" value="SNB66996.1"/>
    <property type="molecule type" value="Genomic_DNA"/>
</dbReference>
<name>A0A212R4V0_9PROT</name>
<dbReference type="AlphaFoldDB" id="A0A212R4V0"/>
<sequence>MHPQAQDRRSMDDLPVAFARCFSGTEGHQVLTALRRLYLERRLVPSARDAELWHLEGQRSVVAHIIAMIERGRAGLGPAKMSIHG</sequence>
<evidence type="ECO:0000313" key="2">
    <source>
        <dbReference type="EMBL" id="SNB66996.1"/>
    </source>
</evidence>